<keyword evidence="3 6" id="KW-1133">Transmembrane helix</keyword>
<evidence type="ECO:0000256" key="6">
    <source>
        <dbReference type="SAM" id="Phobius"/>
    </source>
</evidence>
<dbReference type="AlphaFoldDB" id="A0AAE0FNV2"/>
<feature type="region of interest" description="Disordered" evidence="5">
    <location>
        <begin position="56"/>
        <end position="85"/>
    </location>
</feature>
<evidence type="ECO:0000256" key="2">
    <source>
        <dbReference type="ARBA" id="ARBA00022692"/>
    </source>
</evidence>
<comment type="subcellular location">
    <subcellularLocation>
        <location evidence="1">Membrane</location>
        <topology evidence="1">Multi-pass membrane protein</topology>
    </subcellularLocation>
</comment>
<dbReference type="EMBL" id="LGRX02015647">
    <property type="protein sequence ID" value="KAK3263184.1"/>
    <property type="molecule type" value="Genomic_DNA"/>
</dbReference>
<organism evidence="8 9">
    <name type="scientific">Cymbomonas tetramitiformis</name>
    <dbReference type="NCBI Taxonomy" id="36881"/>
    <lineage>
        <taxon>Eukaryota</taxon>
        <taxon>Viridiplantae</taxon>
        <taxon>Chlorophyta</taxon>
        <taxon>Pyramimonadophyceae</taxon>
        <taxon>Pyramimonadales</taxon>
        <taxon>Pyramimonadaceae</taxon>
        <taxon>Cymbomonas</taxon>
    </lineage>
</organism>
<dbReference type="InterPro" id="IPR013122">
    <property type="entry name" value="PKD1_2_channel"/>
</dbReference>
<feature type="domain" description="Polycystin cation channel PKD1/PKD2" evidence="7">
    <location>
        <begin position="612"/>
        <end position="764"/>
    </location>
</feature>
<evidence type="ECO:0000256" key="4">
    <source>
        <dbReference type="ARBA" id="ARBA00023136"/>
    </source>
</evidence>
<evidence type="ECO:0000256" key="5">
    <source>
        <dbReference type="SAM" id="MobiDB-lite"/>
    </source>
</evidence>
<evidence type="ECO:0000313" key="8">
    <source>
        <dbReference type="EMBL" id="KAK3263184.1"/>
    </source>
</evidence>
<accession>A0AAE0FNV2</accession>
<feature type="region of interest" description="Disordered" evidence="5">
    <location>
        <begin position="811"/>
        <end position="839"/>
    </location>
</feature>
<dbReference type="Gene3D" id="1.10.287.70">
    <property type="match status" value="1"/>
</dbReference>
<feature type="transmembrane region" description="Helical" evidence="6">
    <location>
        <begin position="735"/>
        <end position="757"/>
    </location>
</feature>
<keyword evidence="2 6" id="KW-0812">Transmembrane</keyword>
<dbReference type="Proteomes" id="UP001190700">
    <property type="component" value="Unassembled WGS sequence"/>
</dbReference>
<keyword evidence="4 6" id="KW-0472">Membrane</keyword>
<evidence type="ECO:0000313" key="9">
    <source>
        <dbReference type="Proteomes" id="UP001190700"/>
    </source>
</evidence>
<gene>
    <name evidence="8" type="ORF">CYMTET_27988</name>
</gene>
<name>A0AAE0FNV2_9CHLO</name>
<proteinExistence type="predicted"/>
<keyword evidence="9" id="KW-1185">Reference proteome</keyword>
<dbReference type="Pfam" id="PF08016">
    <property type="entry name" value="PKD_channel"/>
    <property type="match status" value="1"/>
</dbReference>
<feature type="region of interest" description="Disordered" evidence="5">
    <location>
        <begin position="967"/>
        <end position="994"/>
    </location>
</feature>
<reference evidence="8 9" key="1">
    <citation type="journal article" date="2015" name="Genome Biol. Evol.">
        <title>Comparative Genomics of a Bacterivorous Green Alga Reveals Evolutionary Causalities and Consequences of Phago-Mixotrophic Mode of Nutrition.</title>
        <authorList>
            <person name="Burns J.A."/>
            <person name="Paasch A."/>
            <person name="Narechania A."/>
            <person name="Kim E."/>
        </authorList>
    </citation>
    <scope>NUCLEOTIDE SEQUENCE [LARGE SCALE GENOMIC DNA]</scope>
    <source>
        <strain evidence="8 9">PLY_AMNH</strain>
    </source>
</reference>
<evidence type="ECO:0000259" key="7">
    <source>
        <dbReference type="Pfam" id="PF08016"/>
    </source>
</evidence>
<evidence type="ECO:0000256" key="1">
    <source>
        <dbReference type="ARBA" id="ARBA00004141"/>
    </source>
</evidence>
<comment type="caution">
    <text evidence="8">The sequence shown here is derived from an EMBL/GenBank/DDBJ whole genome shotgun (WGS) entry which is preliminary data.</text>
</comment>
<protein>
    <recommendedName>
        <fullName evidence="7">Polycystin cation channel PKD1/PKD2 domain-containing protein</fullName>
    </recommendedName>
</protein>
<feature type="transmembrane region" description="Helical" evidence="6">
    <location>
        <begin position="665"/>
        <end position="687"/>
    </location>
</feature>
<dbReference type="GO" id="GO:0016020">
    <property type="term" value="C:membrane"/>
    <property type="evidence" value="ECO:0007669"/>
    <property type="project" value="UniProtKB-SubCell"/>
</dbReference>
<dbReference type="InterPro" id="IPR051223">
    <property type="entry name" value="Polycystin"/>
</dbReference>
<dbReference type="PANTHER" id="PTHR10877">
    <property type="entry name" value="POLYCYSTIN FAMILY MEMBER"/>
    <property type="match status" value="1"/>
</dbReference>
<sequence length="994" mass="110415">MRHSRVGGRVTPAVATAYIHAGAVVTKTGAYAADKSYSLLAFKAVESWMPSPLLTDPASLEAPGNSSRSSSTGASPQAEESDTTENSEAYMVSFTLLNEPDHADFSKEVVEWCLLPGIYFFNFFDNTPGHSRPGGVADQTASTYGWYYGQVEVYNADGCRIEHTKVMVDAADGSTTKLEVPLDIPTRQVSEDNCLTMDAACEYSTDGVAYAFEGDGTGQGDITSVIYTDGIPAWISKRNICSSWTCANEGVSMYGPTNQDCCHATRGKLEVGVTLPYSGTEAHLPSKDENARQRYLGIYGGNRILGGILLKQERYAEAECSSRFDDLSASCRSEDEESLDPFGVDPVFLAQSDLYNQYILDSKCCNLSTYTADCMPPNCGDFYELDEIDLIGQASGDTTNSSQNEETADGMTPYGFFPYKGGFYVWLDINLDERRMHDLIHYLVDGQFLDRKTKALSAQIITYNSQLQIFANSEVQFDFSHDNGGTINIESSIQTINVELYGKTSDIPRMVAEMMFSVMVMFAAFSEGREIWGIYRETGNLKTYFKSGWNYVDIASIALNIVTIVFWIRFLVQHALKFDMKARYLVYASLTNKARWLQLNGDGEEFDEVLEVFAEMSEMTAFQVEYMMLNGLNSYFLISRILKLCDFQPRMGVITRTLAVAASDLYHFFLLLFIIFVGYSVTGHLVFGTTLAAFKDFITSCRTLFDIMVFGDNSISESLDELGQSQGWTMHFTAIIFYMSYAVLVVLILLNFLLAIVMDSFSVVKEASQESTSIGAELAYYGKTYYQQIRAGEMTDESIMGLLKEMQELETRVAEARRPSSPVKQPPEGSGDSKMEGPANDEFAEWKDQILVMSANQPSVSGAEIQAALMSSADLCRAIPQDKMGINVPARGNLVVDIVAEQKAEVMAVARRVMEKFGQDETSDDKDEEKMLQKEQTQTIIQSLKMLKIQLDTMLTPMQAQLDELQSRLHPPASLPQPTLVTVDKEITTSDAQQ</sequence>
<evidence type="ECO:0000256" key="3">
    <source>
        <dbReference type="ARBA" id="ARBA00022989"/>
    </source>
</evidence>
<dbReference type="PANTHER" id="PTHR10877:SF183">
    <property type="entry name" value="AT14535P-RELATED"/>
    <property type="match status" value="1"/>
</dbReference>
<feature type="transmembrane region" description="Helical" evidence="6">
    <location>
        <begin position="548"/>
        <end position="572"/>
    </location>
</feature>